<dbReference type="Pfam" id="PF00854">
    <property type="entry name" value="PTR2"/>
    <property type="match status" value="1"/>
</dbReference>
<evidence type="ECO:0000313" key="10">
    <source>
        <dbReference type="Proteomes" id="UP000001514"/>
    </source>
</evidence>
<dbReference type="PROSITE" id="PS01022">
    <property type="entry name" value="PTR2_1"/>
    <property type="match status" value="1"/>
</dbReference>
<feature type="transmembrane region" description="Helical" evidence="8">
    <location>
        <begin position="215"/>
        <end position="236"/>
    </location>
</feature>
<feature type="transmembrane region" description="Helical" evidence="8">
    <location>
        <begin position="73"/>
        <end position="92"/>
    </location>
</feature>
<dbReference type="PANTHER" id="PTHR11654">
    <property type="entry name" value="OLIGOPEPTIDE TRANSPORTER-RELATED"/>
    <property type="match status" value="1"/>
</dbReference>
<dbReference type="AlphaFoldDB" id="D8RQ22"/>
<dbReference type="GO" id="GO:0016020">
    <property type="term" value="C:membrane"/>
    <property type="evidence" value="ECO:0000318"/>
    <property type="project" value="GO_Central"/>
</dbReference>
<feature type="transmembrane region" description="Helical" evidence="8">
    <location>
        <begin position="520"/>
        <end position="543"/>
    </location>
</feature>
<dbReference type="Proteomes" id="UP000001514">
    <property type="component" value="Unassembled WGS sequence"/>
</dbReference>
<keyword evidence="6 8" id="KW-1133">Transmembrane helix</keyword>
<dbReference type="InterPro" id="IPR018456">
    <property type="entry name" value="PTR2_symporter_CS"/>
</dbReference>
<feature type="transmembrane region" description="Helical" evidence="8">
    <location>
        <begin position="360"/>
        <end position="377"/>
    </location>
</feature>
<evidence type="ECO:0000256" key="5">
    <source>
        <dbReference type="ARBA" id="ARBA00022692"/>
    </source>
</evidence>
<evidence type="ECO:0000256" key="7">
    <source>
        <dbReference type="ARBA" id="ARBA00023136"/>
    </source>
</evidence>
<keyword evidence="5 8" id="KW-0812">Transmembrane</keyword>
<keyword evidence="3" id="KW-0813">Transport</keyword>
<feature type="transmembrane region" description="Helical" evidence="8">
    <location>
        <begin position="190"/>
        <end position="209"/>
    </location>
</feature>
<feature type="transmembrane region" description="Helical" evidence="8">
    <location>
        <begin position="99"/>
        <end position="119"/>
    </location>
</feature>
<feature type="transmembrane region" description="Helical" evidence="8">
    <location>
        <begin position="145"/>
        <end position="169"/>
    </location>
</feature>
<dbReference type="InParanoid" id="D8RQ22"/>
<feature type="transmembrane region" description="Helical" evidence="8">
    <location>
        <begin position="439"/>
        <end position="457"/>
    </location>
</feature>
<keyword evidence="4" id="KW-0597">Phosphoprotein</keyword>
<evidence type="ECO:0000256" key="1">
    <source>
        <dbReference type="ARBA" id="ARBA00004141"/>
    </source>
</evidence>
<dbReference type="InterPro" id="IPR000109">
    <property type="entry name" value="POT_fam"/>
</dbReference>
<dbReference type="SUPFAM" id="SSF103473">
    <property type="entry name" value="MFS general substrate transporter"/>
    <property type="match status" value="1"/>
</dbReference>
<dbReference type="GO" id="GO:0055085">
    <property type="term" value="P:transmembrane transport"/>
    <property type="evidence" value="ECO:0000318"/>
    <property type="project" value="GO_Central"/>
</dbReference>
<dbReference type="OrthoDB" id="8904098at2759"/>
<gene>
    <name evidence="9" type="ORF">SELMODRAFT_232069</name>
</gene>
<organism evidence="10">
    <name type="scientific">Selaginella moellendorffii</name>
    <name type="common">Spikemoss</name>
    <dbReference type="NCBI Taxonomy" id="88036"/>
    <lineage>
        <taxon>Eukaryota</taxon>
        <taxon>Viridiplantae</taxon>
        <taxon>Streptophyta</taxon>
        <taxon>Embryophyta</taxon>
        <taxon>Tracheophyta</taxon>
        <taxon>Lycopodiopsida</taxon>
        <taxon>Selaginellales</taxon>
        <taxon>Selaginellaceae</taxon>
        <taxon>Selaginella</taxon>
    </lineage>
</organism>
<dbReference type="Gene3D" id="1.20.1250.20">
    <property type="entry name" value="MFS general substrate transporter like domains"/>
    <property type="match status" value="1"/>
</dbReference>
<accession>D8RQ22</accession>
<feature type="transmembrane region" description="Helical" evidence="8">
    <location>
        <begin position="397"/>
        <end position="418"/>
    </location>
</feature>
<evidence type="ECO:0000256" key="3">
    <source>
        <dbReference type="ARBA" id="ARBA00022448"/>
    </source>
</evidence>
<evidence type="ECO:0000256" key="2">
    <source>
        <dbReference type="ARBA" id="ARBA00005982"/>
    </source>
</evidence>
<feature type="transmembrane region" description="Helical" evidence="8">
    <location>
        <begin position="477"/>
        <end position="499"/>
    </location>
</feature>
<name>D8RQ22_SELML</name>
<protein>
    <submittedName>
        <fullName evidence="9">Uncharacterized protein</fullName>
    </submittedName>
</protein>
<sequence length="558" mass="61964">MELQSASVHDEAFDFKGRLADKKSTGGWKGCCYVLANEIFDRIAFFAILANLVTYMTSVLHENTAEAATNINNWVGTIYMVTLLGAFLADAFWGRYRTILTMAGLYILGLILLTVSSSLKSLRPLPCQPASRNETCNPASKQQRAFFFVALYLVAVGSGCMKPCVSSFGADQFDEKDSSEIKKKASFFNWWFWGIHAGQLVAVTVLVYIQDNVGWSWGFGIPTVLMVISVLTLLYGTPNYRYQKPHGSPLTTIVKVIASAISKWHMAIPASTDKATKPIAFLDRAAFARESGRKPGDAKKPWDLCSQAQVEETKVFMRILPMWFGTLLFSTAVAQNPTLFVKQGSTLENSIHGKFKIPPASMLLFTNLTVLFSMPLYDRLFVPSVRKITGHPRGITMLQRMGIGMFITVASMLAGGLVETKRLKVAREFPHSKPLPMTIFWLLPQYILLGLAEVFTYSGQIEFFYDQAPAAMRSLGAALQLTTLAGGSFLSSILITVVNRVTGPSHPWIQHNLNQGHLNFFYWLLAALNVANIGVFVPLAIWFKYKDNEVLLPPSSRV</sequence>
<evidence type="ECO:0000313" key="9">
    <source>
        <dbReference type="EMBL" id="EFJ25782.1"/>
    </source>
</evidence>
<dbReference type="OMA" id="FWTILIC"/>
<feature type="transmembrane region" description="Helical" evidence="8">
    <location>
        <begin position="43"/>
        <end position="61"/>
    </location>
</feature>
<dbReference type="KEGG" id="smo:SELMODRAFT_232069"/>
<dbReference type="GO" id="GO:0022857">
    <property type="term" value="F:transmembrane transporter activity"/>
    <property type="evidence" value="ECO:0000318"/>
    <property type="project" value="GO_Central"/>
</dbReference>
<dbReference type="FunFam" id="1.20.1250.20:FF:000037">
    <property type="entry name" value="Protein NRT1/ PTR FAMILY 5.2"/>
    <property type="match status" value="1"/>
</dbReference>
<keyword evidence="10" id="KW-1185">Reference proteome</keyword>
<evidence type="ECO:0000256" key="4">
    <source>
        <dbReference type="ARBA" id="ARBA00022553"/>
    </source>
</evidence>
<evidence type="ECO:0000256" key="6">
    <source>
        <dbReference type="ARBA" id="ARBA00022989"/>
    </source>
</evidence>
<dbReference type="Gramene" id="EFJ25782">
    <property type="protein sequence ID" value="EFJ25782"/>
    <property type="gene ID" value="SELMODRAFT_232069"/>
</dbReference>
<dbReference type="InterPro" id="IPR036259">
    <property type="entry name" value="MFS_trans_sf"/>
</dbReference>
<comment type="similarity">
    <text evidence="2">Belongs to the major facilitator superfamily. Proton-dependent oligopeptide transporter (POT/PTR) (TC 2.A.17) family.</text>
</comment>
<comment type="subcellular location">
    <subcellularLocation>
        <location evidence="1">Membrane</location>
        <topology evidence="1">Multi-pass membrane protein</topology>
    </subcellularLocation>
</comment>
<reference evidence="9 10" key="1">
    <citation type="journal article" date="2011" name="Science">
        <title>The Selaginella genome identifies genetic changes associated with the evolution of vascular plants.</title>
        <authorList>
            <person name="Banks J.A."/>
            <person name="Nishiyama T."/>
            <person name="Hasebe M."/>
            <person name="Bowman J.L."/>
            <person name="Gribskov M."/>
            <person name="dePamphilis C."/>
            <person name="Albert V.A."/>
            <person name="Aono N."/>
            <person name="Aoyama T."/>
            <person name="Ambrose B.A."/>
            <person name="Ashton N.W."/>
            <person name="Axtell M.J."/>
            <person name="Barker E."/>
            <person name="Barker M.S."/>
            <person name="Bennetzen J.L."/>
            <person name="Bonawitz N.D."/>
            <person name="Chapple C."/>
            <person name="Cheng C."/>
            <person name="Correa L.G."/>
            <person name="Dacre M."/>
            <person name="DeBarry J."/>
            <person name="Dreyer I."/>
            <person name="Elias M."/>
            <person name="Engstrom E.M."/>
            <person name="Estelle M."/>
            <person name="Feng L."/>
            <person name="Finet C."/>
            <person name="Floyd S.K."/>
            <person name="Frommer W.B."/>
            <person name="Fujita T."/>
            <person name="Gramzow L."/>
            <person name="Gutensohn M."/>
            <person name="Harholt J."/>
            <person name="Hattori M."/>
            <person name="Heyl A."/>
            <person name="Hirai T."/>
            <person name="Hiwatashi Y."/>
            <person name="Ishikawa M."/>
            <person name="Iwata M."/>
            <person name="Karol K.G."/>
            <person name="Koehler B."/>
            <person name="Kolukisaoglu U."/>
            <person name="Kubo M."/>
            <person name="Kurata T."/>
            <person name="Lalonde S."/>
            <person name="Li K."/>
            <person name="Li Y."/>
            <person name="Litt A."/>
            <person name="Lyons E."/>
            <person name="Manning G."/>
            <person name="Maruyama T."/>
            <person name="Michael T.P."/>
            <person name="Mikami K."/>
            <person name="Miyazaki S."/>
            <person name="Morinaga S."/>
            <person name="Murata T."/>
            <person name="Mueller-Roeber B."/>
            <person name="Nelson D.R."/>
            <person name="Obara M."/>
            <person name="Oguri Y."/>
            <person name="Olmstead R.G."/>
            <person name="Onodera N."/>
            <person name="Petersen B.L."/>
            <person name="Pils B."/>
            <person name="Prigge M."/>
            <person name="Rensing S.A."/>
            <person name="Riano-Pachon D.M."/>
            <person name="Roberts A.W."/>
            <person name="Sato Y."/>
            <person name="Scheller H.V."/>
            <person name="Schulz B."/>
            <person name="Schulz C."/>
            <person name="Shakirov E.V."/>
            <person name="Shibagaki N."/>
            <person name="Shinohara N."/>
            <person name="Shippen D.E."/>
            <person name="Soerensen I."/>
            <person name="Sotooka R."/>
            <person name="Sugimoto N."/>
            <person name="Sugita M."/>
            <person name="Sumikawa N."/>
            <person name="Tanurdzic M."/>
            <person name="Theissen G."/>
            <person name="Ulvskov P."/>
            <person name="Wakazuki S."/>
            <person name="Weng J.K."/>
            <person name="Willats W.W."/>
            <person name="Wipf D."/>
            <person name="Wolf P.G."/>
            <person name="Yang L."/>
            <person name="Zimmer A.D."/>
            <person name="Zhu Q."/>
            <person name="Mitros T."/>
            <person name="Hellsten U."/>
            <person name="Loque D."/>
            <person name="Otillar R."/>
            <person name="Salamov A."/>
            <person name="Schmutz J."/>
            <person name="Shapiro H."/>
            <person name="Lindquist E."/>
            <person name="Lucas S."/>
            <person name="Rokhsar D."/>
            <person name="Grigoriev I.V."/>
        </authorList>
    </citation>
    <scope>NUCLEOTIDE SEQUENCE [LARGE SCALE GENOMIC DNA]</scope>
</reference>
<dbReference type="GO" id="GO:0006857">
    <property type="term" value="P:oligopeptide transport"/>
    <property type="evidence" value="ECO:0007669"/>
    <property type="project" value="InterPro"/>
</dbReference>
<dbReference type="EMBL" id="GL377586">
    <property type="protein sequence ID" value="EFJ25782.1"/>
    <property type="molecule type" value="Genomic_DNA"/>
</dbReference>
<dbReference type="eggNOG" id="KOG1237">
    <property type="taxonomic scope" value="Eukaryota"/>
</dbReference>
<proteinExistence type="inferred from homology"/>
<keyword evidence="7 8" id="KW-0472">Membrane</keyword>
<dbReference type="HOGENOM" id="CLU_009313_4_1_1"/>
<evidence type="ECO:0000256" key="8">
    <source>
        <dbReference type="SAM" id="Phobius"/>
    </source>
</evidence>